<evidence type="ECO:0000313" key="2">
    <source>
        <dbReference type="Proteomes" id="UP000828048"/>
    </source>
</evidence>
<keyword evidence="2" id="KW-1185">Reference proteome</keyword>
<gene>
    <name evidence="1" type="ORF">Vadar_027421</name>
</gene>
<comment type="caution">
    <text evidence="1">The sequence shown here is derived from an EMBL/GenBank/DDBJ whole genome shotgun (WGS) entry which is preliminary data.</text>
</comment>
<organism evidence="1 2">
    <name type="scientific">Vaccinium darrowii</name>
    <dbReference type="NCBI Taxonomy" id="229202"/>
    <lineage>
        <taxon>Eukaryota</taxon>
        <taxon>Viridiplantae</taxon>
        <taxon>Streptophyta</taxon>
        <taxon>Embryophyta</taxon>
        <taxon>Tracheophyta</taxon>
        <taxon>Spermatophyta</taxon>
        <taxon>Magnoliopsida</taxon>
        <taxon>eudicotyledons</taxon>
        <taxon>Gunneridae</taxon>
        <taxon>Pentapetalae</taxon>
        <taxon>asterids</taxon>
        <taxon>Ericales</taxon>
        <taxon>Ericaceae</taxon>
        <taxon>Vaccinioideae</taxon>
        <taxon>Vaccinieae</taxon>
        <taxon>Vaccinium</taxon>
    </lineage>
</organism>
<dbReference type="EMBL" id="CM037159">
    <property type="protein sequence ID" value="KAH7866984.1"/>
    <property type="molecule type" value="Genomic_DNA"/>
</dbReference>
<evidence type="ECO:0000313" key="1">
    <source>
        <dbReference type="EMBL" id="KAH7866984.1"/>
    </source>
</evidence>
<protein>
    <submittedName>
        <fullName evidence="1">Uncharacterized protein</fullName>
    </submittedName>
</protein>
<reference evidence="1 2" key="1">
    <citation type="journal article" date="2021" name="Hortic Res">
        <title>High-quality reference genome and annotation aids understanding of berry development for evergreen blueberry (Vaccinium darrowii).</title>
        <authorList>
            <person name="Yu J."/>
            <person name="Hulse-Kemp A.M."/>
            <person name="Babiker E."/>
            <person name="Staton M."/>
        </authorList>
    </citation>
    <scope>NUCLEOTIDE SEQUENCE [LARGE SCALE GENOMIC DNA]</scope>
    <source>
        <strain evidence="2">cv. NJ 8807/NJ 8810</strain>
        <tissue evidence="1">Young leaf</tissue>
    </source>
</reference>
<dbReference type="Proteomes" id="UP000828048">
    <property type="component" value="Chromosome 9"/>
</dbReference>
<sequence length="437" mass="48288">MGDLEAMYSSPQPASHGPNPYHSRFGPEVFEPNLPLVHHEREKHFGCLVGYFEDYRSFSLMDLQDAINELWHLEGEVTVLKRARPYYILKPSTLSDRDDLLHAGPWNIHGALFLLRPWLPDVPLHQLDFSTADMWVQMSGAPLEYMTPAMAARLGSLLGMVIAIDRDTILQQNMDYMHVRVQIPIRRPLIPDPSSSDNDPTEPSMDEGDDTISLNEPAMPQEENDHDLGESTGESIHGNEIPSPATQQSSSKTYDLDDSFERALNLLGLTSGPENVSFLYKRDATPLESSRLKRSKVEFMGQFGPGKFFFAGGSSGIHGEGAECDNTLGSENDAAAGNPERYVQSSGLNDGSRDESDQTLNILANPENAHSKNGLTFMHEVNDSALVSGPPNKEITGSPMVEVKTCKDAGLRFVFRKREASLKDSNDDANPSGSKRL</sequence>
<accession>A0ACB7ZNB4</accession>
<name>A0ACB7ZNB4_9ERIC</name>
<proteinExistence type="predicted"/>